<proteinExistence type="predicted"/>
<dbReference type="EMBL" id="JABEVX010000012">
    <property type="protein sequence ID" value="NNT73240.1"/>
    <property type="molecule type" value="Genomic_DNA"/>
</dbReference>
<keyword evidence="1" id="KW-0732">Signal</keyword>
<reference evidence="3 4" key="1">
    <citation type="submission" date="2020-05" db="EMBL/GenBank/DDBJ databases">
        <title>Draft genome of Flavobacterium sp. IMCC34852.</title>
        <authorList>
            <person name="Song J."/>
            <person name="Cho J.-C."/>
        </authorList>
    </citation>
    <scope>NUCLEOTIDE SEQUENCE [LARGE SCALE GENOMIC DNA]</scope>
    <source>
        <strain evidence="3 4">IMCC34852</strain>
    </source>
</reference>
<name>A0A7Y3RBS8_9FLAO</name>
<dbReference type="Pfam" id="PF18962">
    <property type="entry name" value="Por_Secre_tail"/>
    <property type="match status" value="1"/>
</dbReference>
<dbReference type="AlphaFoldDB" id="A0A7Y3RBS8"/>
<protein>
    <submittedName>
        <fullName evidence="3">T9SS type A sorting domain-containing protein</fullName>
    </submittedName>
</protein>
<keyword evidence="4" id="KW-1185">Reference proteome</keyword>
<dbReference type="Proteomes" id="UP000536509">
    <property type="component" value="Unassembled WGS sequence"/>
</dbReference>
<sequence length="544" mass="61217">MKSLRYILLVLGFYSYGQTCDIMVDAVKSESEIVILSHTQSQFNNWGNMVATKIDGNGETLWSQQYNNAALSIDATVPYKIYDATGDFYFILALVTAYDPVGQWSPSRFQLWKINKSNGGLVWRSSSFDGVQTYVEYEFIDYDANNVILVEPKYSSGGSNIGRKINLISKTAPTYSGTVIFEDTVSTDSHSYCKDSKGNLIFVYHESNAYPYIKKINGIDFNTTLWRKTYMSGLPSEGLLPTIAYLFLDSADNLYALSEEDDMDVYKINSNNGNVFWKSNNVSNEAFVSDHKFKDNYLYLSFRHWYVGSVTTSFEIKKINISNGVLAWNHTSPTTILNMSTIGTPNSDNGTNEAILSFDFGCNNDIFATGYYASDHWDPAAWGIMRINDLNGTKINDNTIFDNYNQIVDFSSVGLGAYVINGQVIFLGNLEYSQGNNVRTVVKTDITLNNITSVQAPCSVLEINQPDYSSLIEAYPNPTKGVVYFELEDTMLLERLTLYSIEGKELNSWENANSIDLYSYPAGIYLVKLLTDKKEIIVKKIVKN</sequence>
<evidence type="ECO:0000259" key="2">
    <source>
        <dbReference type="Pfam" id="PF18962"/>
    </source>
</evidence>
<evidence type="ECO:0000313" key="3">
    <source>
        <dbReference type="EMBL" id="NNT73240.1"/>
    </source>
</evidence>
<dbReference type="NCBIfam" id="TIGR04183">
    <property type="entry name" value="Por_Secre_tail"/>
    <property type="match status" value="1"/>
</dbReference>
<accession>A0A7Y3RBS8</accession>
<evidence type="ECO:0000313" key="4">
    <source>
        <dbReference type="Proteomes" id="UP000536509"/>
    </source>
</evidence>
<organism evidence="3 4">
    <name type="scientific">Flavobacterium rivulicola</name>
    <dbReference type="NCBI Taxonomy" id="2732161"/>
    <lineage>
        <taxon>Bacteria</taxon>
        <taxon>Pseudomonadati</taxon>
        <taxon>Bacteroidota</taxon>
        <taxon>Flavobacteriia</taxon>
        <taxon>Flavobacteriales</taxon>
        <taxon>Flavobacteriaceae</taxon>
        <taxon>Flavobacterium</taxon>
    </lineage>
</organism>
<comment type="caution">
    <text evidence="3">The sequence shown here is derived from an EMBL/GenBank/DDBJ whole genome shotgun (WGS) entry which is preliminary data.</text>
</comment>
<dbReference type="RefSeq" id="WP_171223399.1">
    <property type="nucleotide sequence ID" value="NZ_CP121446.1"/>
</dbReference>
<evidence type="ECO:0000256" key="1">
    <source>
        <dbReference type="ARBA" id="ARBA00022729"/>
    </source>
</evidence>
<dbReference type="InterPro" id="IPR026444">
    <property type="entry name" value="Secre_tail"/>
</dbReference>
<feature type="domain" description="Secretion system C-terminal sorting" evidence="2">
    <location>
        <begin position="475"/>
        <end position="542"/>
    </location>
</feature>
<gene>
    <name evidence="3" type="ORF">HKT18_13525</name>
</gene>